<dbReference type="Proteomes" id="UP001385892">
    <property type="component" value="Unassembled WGS sequence"/>
</dbReference>
<name>A0ABU8WYY4_9BURK</name>
<evidence type="ECO:0000259" key="9">
    <source>
        <dbReference type="PROSITE" id="PS51202"/>
    </source>
</evidence>
<evidence type="ECO:0000313" key="10">
    <source>
        <dbReference type="EMBL" id="MEJ8852065.1"/>
    </source>
</evidence>
<evidence type="ECO:0000256" key="3">
    <source>
        <dbReference type="ARBA" id="ARBA00022448"/>
    </source>
</evidence>
<keyword evidence="3" id="KW-0813">Transport</keyword>
<dbReference type="EMBL" id="JBBKZT010000030">
    <property type="protein sequence ID" value="MEJ8852065.1"/>
    <property type="molecule type" value="Genomic_DNA"/>
</dbReference>
<dbReference type="PROSITE" id="PS51202">
    <property type="entry name" value="RCK_C"/>
    <property type="match status" value="2"/>
</dbReference>
<feature type="domain" description="RCK C-terminal" evidence="9">
    <location>
        <begin position="207"/>
        <end position="287"/>
    </location>
</feature>
<feature type="transmembrane region" description="Helical" evidence="8">
    <location>
        <begin position="92"/>
        <end position="115"/>
    </location>
</feature>
<proteinExistence type="inferred from homology"/>
<dbReference type="InterPro" id="IPR006037">
    <property type="entry name" value="RCK_C"/>
</dbReference>
<organism evidence="10 11">
    <name type="scientific">Variovorax rhizosphaerae</name>
    <dbReference type="NCBI Taxonomy" id="1836200"/>
    <lineage>
        <taxon>Bacteria</taxon>
        <taxon>Pseudomonadati</taxon>
        <taxon>Pseudomonadota</taxon>
        <taxon>Betaproteobacteria</taxon>
        <taxon>Burkholderiales</taxon>
        <taxon>Comamonadaceae</taxon>
        <taxon>Variovorax</taxon>
    </lineage>
</organism>
<feature type="transmembrane region" description="Helical" evidence="8">
    <location>
        <begin position="392"/>
        <end position="409"/>
    </location>
</feature>
<dbReference type="NCBIfam" id="TIGR01625">
    <property type="entry name" value="YidE_YbjL_dupl"/>
    <property type="match status" value="1"/>
</dbReference>
<feature type="transmembrane region" description="Helical" evidence="8">
    <location>
        <begin position="37"/>
        <end position="58"/>
    </location>
</feature>
<accession>A0ABU8WYY4</accession>
<keyword evidence="7 8" id="KW-0472">Membrane</keyword>
<evidence type="ECO:0000256" key="8">
    <source>
        <dbReference type="SAM" id="Phobius"/>
    </source>
</evidence>
<feature type="domain" description="RCK C-terminal" evidence="9">
    <location>
        <begin position="334"/>
        <end position="382"/>
    </location>
</feature>
<feature type="transmembrane region" description="Helical" evidence="8">
    <location>
        <begin position="541"/>
        <end position="569"/>
    </location>
</feature>
<feature type="transmembrane region" description="Helical" evidence="8">
    <location>
        <begin position="64"/>
        <end position="85"/>
    </location>
</feature>
<dbReference type="InterPro" id="IPR050144">
    <property type="entry name" value="AAE_transporter"/>
</dbReference>
<protein>
    <submittedName>
        <fullName evidence="10">Aspartate-alanine antiporter</fullName>
    </submittedName>
</protein>
<dbReference type="NCBIfam" id="TIGR03802">
    <property type="entry name" value="Asp_Ala_antiprt"/>
    <property type="match status" value="1"/>
</dbReference>
<comment type="subcellular location">
    <subcellularLocation>
        <location evidence="1">Cell membrane</location>
        <topology evidence="1">Multi-pass membrane protein</topology>
    </subcellularLocation>
</comment>
<feature type="transmembrane region" description="Helical" evidence="8">
    <location>
        <begin position="415"/>
        <end position="435"/>
    </location>
</feature>
<evidence type="ECO:0000313" key="11">
    <source>
        <dbReference type="Proteomes" id="UP001385892"/>
    </source>
</evidence>
<comment type="similarity">
    <text evidence="2">Belongs to the AAE transporter (TC 2.A.81) family.</text>
</comment>
<feature type="transmembrane region" description="Helical" evidence="8">
    <location>
        <begin position="486"/>
        <end position="507"/>
    </location>
</feature>
<dbReference type="PANTHER" id="PTHR30445">
    <property type="entry name" value="K(+)_H(+) ANTIPORTER SUBUNIT KHTT"/>
    <property type="match status" value="1"/>
</dbReference>
<evidence type="ECO:0000256" key="2">
    <source>
        <dbReference type="ARBA" id="ARBA00009854"/>
    </source>
</evidence>
<dbReference type="RefSeq" id="WP_340347920.1">
    <property type="nucleotide sequence ID" value="NZ_JBBKZT010000030.1"/>
</dbReference>
<sequence length="570" mass="59568">MLSWTGDLLRAHPEIALFLALAIGYAIGQIKLGPIQLGGICGTLIAALLIGQLGVTLPSSVKNVFFMLFIFALGYAGGPQFFANLNAKGLRIGLLCLIEVVVVLALVLAATRFMALDQGTAAGLMAGAATESAVVGTATDAISKLALPPDQIKQLQANVVTAYSITYIFGLITIVVVTSQVFPLIMRVNLRDEADKLWKAMGGRAEDESATPAVPEMVGRVYTIGAGAGLPVRNITARLQSNGTVQGLMRHGQPVAFSPDTRLEANDHLLVVGHRMAVLEWEEAHADLGHESEDASEFDVVLDTADVILNHPAADTLTLRGLHLGSAPGMPPPLPENVLIAGIERGGQRLPLLPDLKLQRGDRLKLYGRAEDIARALPRIGEGVMKSSRSNIALASAGIVLGVWIGLYSVKLGGIPFSLGTGGGALLSGLVFGWYQARHPSRLSVPGDALNLLKDLGLSSFIACVGLASGPHALELIMKYGVSLPLMGVAIAVIPATVSLFVGRYLLKFEAPVLLGAIAGQQCSTPALSAIQGVAGNTTPLLGYTITYAISNVVLPLMGPLIVALAGLVQ</sequence>
<keyword evidence="11" id="KW-1185">Reference proteome</keyword>
<keyword evidence="5 8" id="KW-0812">Transmembrane</keyword>
<feature type="transmembrane region" description="Helical" evidence="8">
    <location>
        <begin position="12"/>
        <end position="30"/>
    </location>
</feature>
<gene>
    <name evidence="10" type="primary">aspT</name>
    <name evidence="10" type="ORF">WKW82_35925</name>
</gene>
<dbReference type="InterPro" id="IPR022457">
    <property type="entry name" value="Asp_Ala_antiprt"/>
</dbReference>
<dbReference type="InterPro" id="IPR006512">
    <property type="entry name" value="YidE_YbjL"/>
</dbReference>
<evidence type="ECO:0000256" key="5">
    <source>
        <dbReference type="ARBA" id="ARBA00022692"/>
    </source>
</evidence>
<evidence type="ECO:0000256" key="6">
    <source>
        <dbReference type="ARBA" id="ARBA00022989"/>
    </source>
</evidence>
<comment type="caution">
    <text evidence="10">The sequence shown here is derived from an EMBL/GenBank/DDBJ whole genome shotgun (WGS) entry which is preliminary data.</text>
</comment>
<keyword evidence="4" id="KW-1003">Cell membrane</keyword>
<evidence type="ECO:0000256" key="4">
    <source>
        <dbReference type="ARBA" id="ARBA00022475"/>
    </source>
</evidence>
<keyword evidence="6 8" id="KW-1133">Transmembrane helix</keyword>
<dbReference type="PANTHER" id="PTHR30445:SF9">
    <property type="match status" value="1"/>
</dbReference>
<reference evidence="10 11" key="1">
    <citation type="submission" date="2024-03" db="EMBL/GenBank/DDBJ databases">
        <title>Novel species of the genus Variovorax.</title>
        <authorList>
            <person name="Liu Q."/>
            <person name="Xin Y.-H."/>
        </authorList>
    </citation>
    <scope>NUCLEOTIDE SEQUENCE [LARGE SCALE GENOMIC DNA]</scope>
    <source>
        <strain evidence="10 11">KACC 18900</strain>
    </source>
</reference>
<dbReference type="Pfam" id="PF06826">
    <property type="entry name" value="Asp-Al_Ex"/>
    <property type="match status" value="2"/>
</dbReference>
<evidence type="ECO:0000256" key="7">
    <source>
        <dbReference type="ARBA" id="ARBA00023136"/>
    </source>
</evidence>
<dbReference type="InterPro" id="IPR036721">
    <property type="entry name" value="RCK_C_sf"/>
</dbReference>
<feature type="transmembrane region" description="Helical" evidence="8">
    <location>
        <begin position="165"/>
        <end position="186"/>
    </location>
</feature>
<dbReference type="SUPFAM" id="SSF116726">
    <property type="entry name" value="TrkA C-terminal domain-like"/>
    <property type="match status" value="2"/>
</dbReference>
<evidence type="ECO:0000256" key="1">
    <source>
        <dbReference type="ARBA" id="ARBA00004651"/>
    </source>
</evidence>